<dbReference type="EMBL" id="MU268434">
    <property type="protein sequence ID" value="KAH7904550.1"/>
    <property type="molecule type" value="Genomic_DNA"/>
</dbReference>
<dbReference type="Proteomes" id="UP000790377">
    <property type="component" value="Unassembled WGS sequence"/>
</dbReference>
<reference evidence="1" key="1">
    <citation type="journal article" date="2021" name="New Phytol.">
        <title>Evolutionary innovations through gain and loss of genes in the ectomycorrhizal Boletales.</title>
        <authorList>
            <person name="Wu G."/>
            <person name="Miyauchi S."/>
            <person name="Morin E."/>
            <person name="Kuo A."/>
            <person name="Drula E."/>
            <person name="Varga T."/>
            <person name="Kohler A."/>
            <person name="Feng B."/>
            <person name="Cao Y."/>
            <person name="Lipzen A."/>
            <person name="Daum C."/>
            <person name="Hundley H."/>
            <person name="Pangilinan J."/>
            <person name="Johnson J."/>
            <person name="Barry K."/>
            <person name="LaButti K."/>
            <person name="Ng V."/>
            <person name="Ahrendt S."/>
            <person name="Min B."/>
            <person name="Choi I.G."/>
            <person name="Park H."/>
            <person name="Plett J.M."/>
            <person name="Magnuson J."/>
            <person name="Spatafora J.W."/>
            <person name="Nagy L.G."/>
            <person name="Henrissat B."/>
            <person name="Grigoriev I.V."/>
            <person name="Yang Z.L."/>
            <person name="Xu J."/>
            <person name="Martin F.M."/>
        </authorList>
    </citation>
    <scope>NUCLEOTIDE SEQUENCE</scope>
    <source>
        <strain evidence="1">ATCC 28755</strain>
    </source>
</reference>
<name>A0ACB7ZU35_9AGAM</name>
<evidence type="ECO:0000313" key="1">
    <source>
        <dbReference type="EMBL" id="KAH7904550.1"/>
    </source>
</evidence>
<proteinExistence type="predicted"/>
<comment type="caution">
    <text evidence="1">The sequence shown here is derived from an EMBL/GenBank/DDBJ whole genome shotgun (WGS) entry which is preliminary data.</text>
</comment>
<organism evidence="1 2">
    <name type="scientific">Hygrophoropsis aurantiaca</name>
    <dbReference type="NCBI Taxonomy" id="72124"/>
    <lineage>
        <taxon>Eukaryota</taxon>
        <taxon>Fungi</taxon>
        <taxon>Dikarya</taxon>
        <taxon>Basidiomycota</taxon>
        <taxon>Agaricomycotina</taxon>
        <taxon>Agaricomycetes</taxon>
        <taxon>Agaricomycetidae</taxon>
        <taxon>Boletales</taxon>
        <taxon>Coniophorineae</taxon>
        <taxon>Hygrophoropsidaceae</taxon>
        <taxon>Hygrophoropsis</taxon>
    </lineage>
</organism>
<keyword evidence="2" id="KW-1185">Reference proteome</keyword>
<gene>
    <name evidence="1" type="ORF">BJ138DRAFT_1018994</name>
</gene>
<evidence type="ECO:0000313" key="2">
    <source>
        <dbReference type="Proteomes" id="UP000790377"/>
    </source>
</evidence>
<sequence length="51" mass="6220">MNIIEHLWQELWEALVEEWGNIEMDFVRKLYESMPRRVEALLEAKGSHTKY</sequence>
<protein>
    <submittedName>
        <fullName evidence="1">Uncharacterized protein</fullName>
    </submittedName>
</protein>
<accession>A0ACB7ZU35</accession>